<dbReference type="RefSeq" id="WP_175548252.1">
    <property type="nucleotide sequence ID" value="NZ_FOZX01000011.1"/>
</dbReference>
<gene>
    <name evidence="2" type="ORF">SAMN05660874_04937</name>
</gene>
<keyword evidence="3" id="KW-1185">Reference proteome</keyword>
<feature type="compositionally biased region" description="Acidic residues" evidence="1">
    <location>
        <begin position="1"/>
        <end position="10"/>
    </location>
</feature>
<evidence type="ECO:0000256" key="1">
    <source>
        <dbReference type="SAM" id="MobiDB-lite"/>
    </source>
</evidence>
<proteinExistence type="predicted"/>
<protein>
    <submittedName>
        <fullName evidence="2">Uncharacterized protein</fullName>
    </submittedName>
</protein>
<feature type="region of interest" description="Disordered" evidence="1">
    <location>
        <begin position="1"/>
        <end position="55"/>
    </location>
</feature>
<reference evidence="3" key="1">
    <citation type="submission" date="2016-10" db="EMBL/GenBank/DDBJ databases">
        <authorList>
            <person name="Varghese N."/>
            <person name="Submissions S."/>
        </authorList>
    </citation>
    <scope>NUCLEOTIDE SEQUENCE [LARGE SCALE GENOMIC DNA]</scope>
    <source>
        <strain evidence="3">DSM 44771</strain>
    </source>
</reference>
<evidence type="ECO:0000313" key="2">
    <source>
        <dbReference type="EMBL" id="SFT01272.1"/>
    </source>
</evidence>
<sequence length="55" mass="6144">MNPETPEADAVEQARRAEDLPDEEESAVVEVPLDADPADVSEQYRAVPVDDEYDR</sequence>
<evidence type="ECO:0000313" key="3">
    <source>
        <dbReference type="Proteomes" id="UP000198852"/>
    </source>
</evidence>
<organism evidence="2 3">
    <name type="scientific">Saccharopolyspora flava</name>
    <dbReference type="NCBI Taxonomy" id="95161"/>
    <lineage>
        <taxon>Bacteria</taxon>
        <taxon>Bacillati</taxon>
        <taxon>Actinomycetota</taxon>
        <taxon>Actinomycetes</taxon>
        <taxon>Pseudonocardiales</taxon>
        <taxon>Pseudonocardiaceae</taxon>
        <taxon>Saccharopolyspora</taxon>
    </lineage>
</organism>
<dbReference type="EMBL" id="FOZX01000011">
    <property type="protein sequence ID" value="SFT01272.1"/>
    <property type="molecule type" value="Genomic_DNA"/>
</dbReference>
<accession>A0A1I6UIK4</accession>
<dbReference type="AlphaFoldDB" id="A0A1I6UIK4"/>
<name>A0A1I6UIK4_9PSEU</name>
<dbReference type="Proteomes" id="UP000198852">
    <property type="component" value="Unassembled WGS sequence"/>
</dbReference>